<evidence type="ECO:0000313" key="2">
    <source>
        <dbReference type="Proteomes" id="UP000830375"/>
    </source>
</evidence>
<evidence type="ECO:0000313" key="1">
    <source>
        <dbReference type="EMBL" id="KAI2645366.1"/>
    </source>
</evidence>
<accession>A0ABQ8L3P9</accession>
<keyword evidence="2" id="KW-1185">Reference proteome</keyword>
<reference evidence="1 2" key="1">
    <citation type="submission" date="2022-01" db="EMBL/GenBank/DDBJ databases">
        <title>A high-quality chromosome-level genome assembly of rohu carp, Labeo rohita.</title>
        <authorList>
            <person name="Arick M.A. II"/>
            <person name="Hsu C.-Y."/>
            <person name="Magbanua Z."/>
            <person name="Pechanova O."/>
            <person name="Grover C."/>
            <person name="Miller E."/>
            <person name="Thrash A."/>
            <person name="Ezzel L."/>
            <person name="Alam S."/>
            <person name="Benzie J."/>
            <person name="Hamilton M."/>
            <person name="Karsi A."/>
            <person name="Lawrence M.L."/>
            <person name="Peterson D.G."/>
        </authorList>
    </citation>
    <scope>NUCLEOTIDE SEQUENCE [LARGE SCALE GENOMIC DNA]</scope>
    <source>
        <strain evidence="2">BAU-BD-2019</strain>
        <tissue evidence="1">Blood</tissue>
    </source>
</reference>
<protein>
    <recommendedName>
        <fullName evidence="3">Zinc finger MYM-type 1-like protein</fullName>
    </recommendedName>
</protein>
<comment type="caution">
    <text evidence="1">The sequence shown here is derived from an EMBL/GenBank/DDBJ whole genome shotgun (WGS) entry which is preliminary data.</text>
</comment>
<proteinExistence type="predicted"/>
<name>A0ABQ8L3P9_LABRO</name>
<sequence length="135" mass="15009">MDLIAKHNPLIDKKLKAVGNAKYTSNTLQNYILGCLSDMSMKASLISSKLLSSIQCLESWGKVMMGHQSCQGDTLELQQRLKLKTNQGFYVHCNAHCLNLVLVDSTKSVAESKTFFSLLQKLYVCVHVGLLYAPI</sequence>
<organism evidence="1 2">
    <name type="scientific">Labeo rohita</name>
    <name type="common">Indian major carp</name>
    <name type="synonym">Cyprinus rohita</name>
    <dbReference type="NCBI Taxonomy" id="84645"/>
    <lineage>
        <taxon>Eukaryota</taxon>
        <taxon>Metazoa</taxon>
        <taxon>Chordata</taxon>
        <taxon>Craniata</taxon>
        <taxon>Vertebrata</taxon>
        <taxon>Euteleostomi</taxon>
        <taxon>Actinopterygii</taxon>
        <taxon>Neopterygii</taxon>
        <taxon>Teleostei</taxon>
        <taxon>Ostariophysi</taxon>
        <taxon>Cypriniformes</taxon>
        <taxon>Cyprinidae</taxon>
        <taxon>Labeoninae</taxon>
        <taxon>Labeonini</taxon>
        <taxon>Labeo</taxon>
    </lineage>
</organism>
<evidence type="ECO:0008006" key="3">
    <source>
        <dbReference type="Google" id="ProtNLM"/>
    </source>
</evidence>
<dbReference type="Proteomes" id="UP000830375">
    <property type="component" value="Unassembled WGS sequence"/>
</dbReference>
<dbReference type="EMBL" id="JACTAM010002274">
    <property type="protein sequence ID" value="KAI2645366.1"/>
    <property type="molecule type" value="Genomic_DNA"/>
</dbReference>
<gene>
    <name evidence="1" type="ORF">H4Q32_028883</name>
</gene>